<name>A0ABW3FKV1_9PSEU</name>
<organism evidence="1 2">
    <name type="scientific">Saccharopolyspora rosea</name>
    <dbReference type="NCBI Taxonomy" id="524884"/>
    <lineage>
        <taxon>Bacteria</taxon>
        <taxon>Bacillati</taxon>
        <taxon>Actinomycetota</taxon>
        <taxon>Actinomycetes</taxon>
        <taxon>Pseudonocardiales</taxon>
        <taxon>Pseudonocardiaceae</taxon>
        <taxon>Saccharopolyspora</taxon>
    </lineage>
</organism>
<evidence type="ECO:0000313" key="1">
    <source>
        <dbReference type="EMBL" id="MFD0918138.1"/>
    </source>
</evidence>
<keyword evidence="2" id="KW-1185">Reference proteome</keyword>
<accession>A0ABW3FKV1</accession>
<dbReference type="EMBL" id="JBHTIW010000001">
    <property type="protein sequence ID" value="MFD0918138.1"/>
    <property type="molecule type" value="Genomic_DNA"/>
</dbReference>
<proteinExistence type="predicted"/>
<reference evidence="2" key="1">
    <citation type="journal article" date="2019" name="Int. J. Syst. Evol. Microbiol.">
        <title>The Global Catalogue of Microorganisms (GCM) 10K type strain sequencing project: providing services to taxonomists for standard genome sequencing and annotation.</title>
        <authorList>
            <consortium name="The Broad Institute Genomics Platform"/>
            <consortium name="The Broad Institute Genome Sequencing Center for Infectious Disease"/>
            <person name="Wu L."/>
            <person name="Ma J."/>
        </authorList>
    </citation>
    <scope>NUCLEOTIDE SEQUENCE [LARGE SCALE GENOMIC DNA]</scope>
    <source>
        <strain evidence="2">CCUG 56401</strain>
    </source>
</reference>
<gene>
    <name evidence="1" type="ORF">ACFQ16_00130</name>
</gene>
<protein>
    <submittedName>
        <fullName evidence="1">Uncharacterized protein</fullName>
    </submittedName>
</protein>
<sequence>MDHSTQYRSYGWWVEPDHRTGNPTLIVGGRVSAVLVPADWAHDVQHVLTVHLLAGPALVVGDHWLLLTQPDGDRVVPDDLTSAGVTGVRAGRRLALPPPDDTRWVRGPHHAAPPWQAVVSAARRARARPLGLTA</sequence>
<evidence type="ECO:0000313" key="2">
    <source>
        <dbReference type="Proteomes" id="UP001597018"/>
    </source>
</evidence>
<dbReference type="RefSeq" id="WP_263250224.1">
    <property type="nucleotide sequence ID" value="NZ_BAABLT010000034.1"/>
</dbReference>
<dbReference type="Proteomes" id="UP001597018">
    <property type="component" value="Unassembled WGS sequence"/>
</dbReference>
<comment type="caution">
    <text evidence="1">The sequence shown here is derived from an EMBL/GenBank/DDBJ whole genome shotgun (WGS) entry which is preliminary data.</text>
</comment>